<reference evidence="1 2" key="1">
    <citation type="journal article" date="2019" name="Environ. Microbiol.">
        <title>Species interactions and distinct microbial communities in high Arctic permafrost affected cryosols are associated with the CH4 and CO2 gas fluxes.</title>
        <authorList>
            <person name="Altshuler I."/>
            <person name="Hamel J."/>
            <person name="Turney S."/>
            <person name="Magnuson E."/>
            <person name="Levesque R."/>
            <person name="Greer C."/>
            <person name="Whyte L.G."/>
        </authorList>
    </citation>
    <scope>NUCLEOTIDE SEQUENCE [LARGE SCALE GENOMIC DNA]</scope>
    <source>
        <strain evidence="1 2">E6.1</strain>
    </source>
</reference>
<dbReference type="OrthoDB" id="8410834at2"/>
<organism evidence="1 2">
    <name type="scientific">Sphingomonas glacialis</name>
    <dbReference type="NCBI Taxonomy" id="658225"/>
    <lineage>
        <taxon>Bacteria</taxon>
        <taxon>Pseudomonadati</taxon>
        <taxon>Pseudomonadota</taxon>
        <taxon>Alphaproteobacteria</taxon>
        <taxon>Sphingomonadales</taxon>
        <taxon>Sphingomonadaceae</taxon>
        <taxon>Sphingomonas</taxon>
    </lineage>
</organism>
<dbReference type="RefSeq" id="WP_140850219.1">
    <property type="nucleotide sequence ID" value="NZ_RCZC01000002.1"/>
</dbReference>
<gene>
    <name evidence="1" type="ORF">EAH76_10965</name>
</gene>
<evidence type="ECO:0000313" key="1">
    <source>
        <dbReference type="EMBL" id="TPG55084.1"/>
    </source>
</evidence>
<dbReference type="Proteomes" id="UP000319931">
    <property type="component" value="Unassembled WGS sequence"/>
</dbReference>
<name>A0A502FZY5_9SPHN</name>
<protein>
    <recommendedName>
        <fullName evidence="3">NERD domain-containing protein</fullName>
    </recommendedName>
</protein>
<proteinExistence type="predicted"/>
<evidence type="ECO:0008006" key="3">
    <source>
        <dbReference type="Google" id="ProtNLM"/>
    </source>
</evidence>
<sequence length="688" mass="75061">MLRTAEIDSILFRHLTGKATPALIHPTNSAFDPEGWRQVVDNEGKDRLEDRDVCLVRVAMLVGLQNAVLRTDYTADLFAGFTPSQVLILAIANANRGFLILHEKSRSALHDALEAARLEGRPIDLGAANQMLIEPAEGISPATGDDIHTALIDSLPHWFALALAPPAGTRAADENLGDVAQRAGAILSLEHAFRIVWQEALWSPWRFARLPEGGCVMMPENEDWKAGWRIWSLRDQTLHIQGAMLNRQIERMIPGVPVDQPLQLTVVAIDFDTTPPTPTLAEPSEAQSLAHRMALDALDDTYTITFADQDVGGPGVTCSLLSRVVIVLHDLVEAALPTSYDPSDPDWVEMERLACRLPIAMVAKAIASCLRIGIGLATSCIDSLTSDPAAGLSELFRIGLWHRPLVRMPDGETVLVVAGPLTWGSAIRRTERWLQSKSGDDLTKTPNGLVHEARVREDVARALAGNDVLAPGERATSHLPRGRAKEEIDLLVRIGETVLVCEIKCLLAPAEPSECFNYVRKLEKAAEQASRKATWLEGEQTLACDLLGGSSALRMIPLVVVNQSAGVGLNFDGCQITDAHFLRIVMGSGEYHSGAKFNGDEQPEFNLVTLYSSLAEAQAVLPNVFADNLGVKRYRDAVEWAFQRIPLAGDEGELMISYPVVDEEAYFASGPFAHQEEVDGDKAEETES</sequence>
<accession>A0A502FZY5</accession>
<comment type="caution">
    <text evidence="1">The sequence shown here is derived from an EMBL/GenBank/DDBJ whole genome shotgun (WGS) entry which is preliminary data.</text>
</comment>
<keyword evidence="2" id="KW-1185">Reference proteome</keyword>
<evidence type="ECO:0000313" key="2">
    <source>
        <dbReference type="Proteomes" id="UP000319931"/>
    </source>
</evidence>
<dbReference type="EMBL" id="RCZC01000002">
    <property type="protein sequence ID" value="TPG55084.1"/>
    <property type="molecule type" value="Genomic_DNA"/>
</dbReference>
<dbReference type="AlphaFoldDB" id="A0A502FZY5"/>